<name>A0A562IW87_9ACTN</name>
<feature type="transmembrane region" description="Helical" evidence="1">
    <location>
        <begin position="107"/>
        <end position="125"/>
    </location>
</feature>
<proteinExistence type="predicted"/>
<dbReference type="PANTHER" id="PTHR44757">
    <property type="entry name" value="DIGUANYLATE CYCLASE DGCP"/>
    <property type="match status" value="1"/>
</dbReference>
<dbReference type="PROSITE" id="PS50883">
    <property type="entry name" value="EAL"/>
    <property type="match status" value="1"/>
</dbReference>
<dbReference type="SUPFAM" id="SSF55073">
    <property type="entry name" value="Nucleotide cyclase"/>
    <property type="match status" value="1"/>
</dbReference>
<sequence>MTSGALAAPARVAAAPTRRAPAAPRLGRALLLAFAVTLATGVAGPLVGFLAPVAVNFAVIAGVTVLLARSAAASAHPTAWRWYAGSVGLGGAGSALAGAVMPWGQSALGSIPGQLLVVAAVVRLIDLRGLRASRAQLLTSLVLFVIADLLTVHTIYRLTIAGTGLLSPTSTISMFALLFTIAIGTGCSLLLVAASPATGRQVGLLVFAAQCCASVAAGFSSVAAGPGPLVYLACSLSVLGLCLLTTAGRADRFVTDHRDAPHSSSALGALLPHATAMVGGALLLASVPVTGTLTITGSVLGLVGLSTLMIHQAVSWRAQQRLTAELTRSEAYFRTLVRGSADPVVILDDELRVRWVSPAITDLLGLDPQRIVGLPIADAVHPDDAPALITALGSAQPDDAGTKTRTARIQHLDGRWRLIRAQVRDLRGDPDVGALVLYCRDVSATAPRPADADLTAFSTTDPATGLPNRSALTQRLTAALRDPATGAAALVVIGVDGLPPGGDQNVLRELTTRFSRALRGADWLARADADEFAVLVQGTISDAETVAGRLVDAVEPVLTGGSTVRLTAAAGVTWLPADADAGETLRRADLALRSARAAGPGRVRRHSDALRMNQDREEALRADLAQALGAGQLHLVYQPVVDLALHRTTSVEALLRWRHPVYGEVSPAEFVPLAEESALITDLGRWVLHQATATVAGLPHEDLAVAVNVSARHLRTGELVDDVLAALEESGLAASRLVLEITESVLLDDGHVVADLELLRRLGVRIAVDDFGTGWSSLAYLVGLPIDVLKMDRQFLADVEHDQQRRALCASVLHLGTSLGLAVVVEGVETPAELQLLRDMGHRFIQGYLLARPLPAAALTGALPGDETVPPLGAPVPAGDDPGLGR</sequence>
<dbReference type="SMART" id="SM00267">
    <property type="entry name" value="GGDEF"/>
    <property type="match status" value="1"/>
</dbReference>
<dbReference type="Pfam" id="PF00990">
    <property type="entry name" value="GGDEF"/>
    <property type="match status" value="1"/>
</dbReference>
<dbReference type="CDD" id="cd01948">
    <property type="entry name" value="EAL"/>
    <property type="match status" value="1"/>
</dbReference>
<protein>
    <submittedName>
        <fullName evidence="5">PAS domain S-box-containing protein/diguanylate cyclase (GGDEF)-like protein</fullName>
    </submittedName>
</protein>
<gene>
    <name evidence="5" type="ORF">JD78_03877</name>
</gene>
<evidence type="ECO:0000313" key="6">
    <source>
        <dbReference type="Proteomes" id="UP000321490"/>
    </source>
</evidence>
<feature type="domain" description="EAL" evidence="3">
    <location>
        <begin position="617"/>
        <end position="867"/>
    </location>
</feature>
<keyword evidence="1" id="KW-0472">Membrane</keyword>
<evidence type="ECO:0000259" key="2">
    <source>
        <dbReference type="PROSITE" id="PS50112"/>
    </source>
</evidence>
<dbReference type="OrthoDB" id="5179666at2"/>
<reference evidence="5 6" key="1">
    <citation type="submission" date="2019-07" db="EMBL/GenBank/DDBJ databases">
        <title>R&amp;d 2014.</title>
        <authorList>
            <person name="Klenk H.-P."/>
        </authorList>
    </citation>
    <scope>NUCLEOTIDE SEQUENCE [LARGE SCALE GENOMIC DNA]</scope>
    <source>
        <strain evidence="5 6">DSM 45764</strain>
    </source>
</reference>
<organism evidence="5 6">
    <name type="scientific">Modestobacter roseus</name>
    <dbReference type="NCBI Taxonomy" id="1181884"/>
    <lineage>
        <taxon>Bacteria</taxon>
        <taxon>Bacillati</taxon>
        <taxon>Actinomycetota</taxon>
        <taxon>Actinomycetes</taxon>
        <taxon>Geodermatophilales</taxon>
        <taxon>Geodermatophilaceae</taxon>
        <taxon>Modestobacter</taxon>
    </lineage>
</organism>
<feature type="domain" description="PAS" evidence="2">
    <location>
        <begin position="329"/>
        <end position="399"/>
    </location>
</feature>
<feature type="domain" description="GGDEF" evidence="4">
    <location>
        <begin position="486"/>
        <end position="608"/>
    </location>
</feature>
<feature type="transmembrane region" description="Helical" evidence="1">
    <location>
        <begin position="26"/>
        <end position="43"/>
    </location>
</feature>
<dbReference type="Pfam" id="PF08448">
    <property type="entry name" value="PAS_4"/>
    <property type="match status" value="1"/>
</dbReference>
<feature type="transmembrane region" description="Helical" evidence="1">
    <location>
        <begin position="80"/>
        <end position="101"/>
    </location>
</feature>
<feature type="transmembrane region" description="Helical" evidence="1">
    <location>
        <begin position="229"/>
        <end position="247"/>
    </location>
</feature>
<dbReference type="SUPFAM" id="SSF141868">
    <property type="entry name" value="EAL domain-like"/>
    <property type="match status" value="1"/>
</dbReference>
<dbReference type="CDD" id="cd01949">
    <property type="entry name" value="GGDEF"/>
    <property type="match status" value="1"/>
</dbReference>
<dbReference type="InterPro" id="IPR043128">
    <property type="entry name" value="Rev_trsase/Diguanyl_cyclase"/>
</dbReference>
<dbReference type="Gene3D" id="3.20.20.450">
    <property type="entry name" value="EAL domain"/>
    <property type="match status" value="1"/>
</dbReference>
<dbReference type="InterPro" id="IPR013656">
    <property type="entry name" value="PAS_4"/>
</dbReference>
<dbReference type="Proteomes" id="UP000321490">
    <property type="component" value="Unassembled WGS sequence"/>
</dbReference>
<comment type="caution">
    <text evidence="5">The sequence shown here is derived from an EMBL/GenBank/DDBJ whole genome shotgun (WGS) entry which is preliminary data.</text>
</comment>
<dbReference type="EMBL" id="VLKF01000001">
    <property type="protein sequence ID" value="TWH75321.1"/>
    <property type="molecule type" value="Genomic_DNA"/>
</dbReference>
<evidence type="ECO:0000259" key="3">
    <source>
        <dbReference type="PROSITE" id="PS50883"/>
    </source>
</evidence>
<feature type="transmembrane region" description="Helical" evidence="1">
    <location>
        <begin position="204"/>
        <end position="223"/>
    </location>
</feature>
<dbReference type="RefSeq" id="WP_153359279.1">
    <property type="nucleotide sequence ID" value="NZ_ML762487.1"/>
</dbReference>
<dbReference type="InterPro" id="IPR000160">
    <property type="entry name" value="GGDEF_dom"/>
</dbReference>
<accession>A0A562IW87</accession>
<dbReference type="InterPro" id="IPR029787">
    <property type="entry name" value="Nucleotide_cyclase"/>
</dbReference>
<dbReference type="PROSITE" id="PS50887">
    <property type="entry name" value="GGDEF"/>
    <property type="match status" value="1"/>
</dbReference>
<dbReference type="SUPFAM" id="SSF55785">
    <property type="entry name" value="PYP-like sensor domain (PAS domain)"/>
    <property type="match status" value="1"/>
</dbReference>
<evidence type="ECO:0000256" key="1">
    <source>
        <dbReference type="SAM" id="Phobius"/>
    </source>
</evidence>
<dbReference type="PROSITE" id="PS50112">
    <property type="entry name" value="PAS"/>
    <property type="match status" value="1"/>
</dbReference>
<dbReference type="InterPro" id="IPR000014">
    <property type="entry name" value="PAS"/>
</dbReference>
<dbReference type="InterPro" id="IPR052155">
    <property type="entry name" value="Biofilm_reg_signaling"/>
</dbReference>
<dbReference type="NCBIfam" id="TIGR00229">
    <property type="entry name" value="sensory_box"/>
    <property type="match status" value="1"/>
</dbReference>
<dbReference type="AlphaFoldDB" id="A0A562IW87"/>
<dbReference type="SMART" id="SM00052">
    <property type="entry name" value="EAL"/>
    <property type="match status" value="1"/>
</dbReference>
<dbReference type="Pfam" id="PF00563">
    <property type="entry name" value="EAL"/>
    <property type="match status" value="1"/>
</dbReference>
<evidence type="ECO:0000259" key="4">
    <source>
        <dbReference type="PROSITE" id="PS50887"/>
    </source>
</evidence>
<feature type="transmembrane region" description="Helical" evidence="1">
    <location>
        <begin position="293"/>
        <end position="311"/>
    </location>
</feature>
<feature type="transmembrane region" description="Helical" evidence="1">
    <location>
        <begin position="49"/>
        <end position="68"/>
    </location>
</feature>
<dbReference type="InterPro" id="IPR001633">
    <property type="entry name" value="EAL_dom"/>
</dbReference>
<feature type="transmembrane region" description="Helical" evidence="1">
    <location>
        <begin position="172"/>
        <end position="192"/>
    </location>
</feature>
<dbReference type="InterPro" id="IPR035965">
    <property type="entry name" value="PAS-like_dom_sf"/>
</dbReference>
<dbReference type="InterPro" id="IPR035919">
    <property type="entry name" value="EAL_sf"/>
</dbReference>
<keyword evidence="1" id="KW-1133">Transmembrane helix</keyword>
<keyword evidence="1" id="KW-0812">Transmembrane</keyword>
<dbReference type="NCBIfam" id="TIGR00254">
    <property type="entry name" value="GGDEF"/>
    <property type="match status" value="1"/>
</dbReference>
<feature type="transmembrane region" description="Helical" evidence="1">
    <location>
        <begin position="137"/>
        <end position="160"/>
    </location>
</feature>
<dbReference type="PANTHER" id="PTHR44757:SF2">
    <property type="entry name" value="BIOFILM ARCHITECTURE MAINTENANCE PROTEIN MBAA"/>
    <property type="match status" value="1"/>
</dbReference>
<dbReference type="CDD" id="cd00130">
    <property type="entry name" value="PAS"/>
    <property type="match status" value="1"/>
</dbReference>
<dbReference type="SMART" id="SM00091">
    <property type="entry name" value="PAS"/>
    <property type="match status" value="1"/>
</dbReference>
<dbReference type="Gene3D" id="3.30.70.270">
    <property type="match status" value="1"/>
</dbReference>
<evidence type="ECO:0000313" key="5">
    <source>
        <dbReference type="EMBL" id="TWH75321.1"/>
    </source>
</evidence>
<keyword evidence="6" id="KW-1185">Reference proteome</keyword>
<dbReference type="Gene3D" id="3.30.450.20">
    <property type="entry name" value="PAS domain"/>
    <property type="match status" value="1"/>
</dbReference>